<evidence type="ECO:0000256" key="1">
    <source>
        <dbReference type="SAM" id="MobiDB-lite"/>
    </source>
</evidence>
<feature type="non-terminal residue" evidence="2">
    <location>
        <position position="51"/>
    </location>
</feature>
<name>A0A401TH43_CHIPU</name>
<comment type="caution">
    <text evidence="2">The sequence shown here is derived from an EMBL/GenBank/DDBJ whole genome shotgun (WGS) entry which is preliminary data.</text>
</comment>
<feature type="compositionally biased region" description="Gly residues" evidence="1">
    <location>
        <begin position="8"/>
        <end position="18"/>
    </location>
</feature>
<dbReference type="Proteomes" id="UP000287033">
    <property type="component" value="Unassembled WGS sequence"/>
</dbReference>
<keyword evidence="3" id="KW-1185">Reference proteome</keyword>
<reference evidence="2 3" key="1">
    <citation type="journal article" date="2018" name="Nat. Ecol. Evol.">
        <title>Shark genomes provide insights into elasmobranch evolution and the origin of vertebrates.</title>
        <authorList>
            <person name="Hara Y"/>
            <person name="Yamaguchi K"/>
            <person name="Onimaru K"/>
            <person name="Kadota M"/>
            <person name="Koyanagi M"/>
            <person name="Keeley SD"/>
            <person name="Tatsumi K"/>
            <person name="Tanaka K"/>
            <person name="Motone F"/>
            <person name="Kageyama Y"/>
            <person name="Nozu R"/>
            <person name="Adachi N"/>
            <person name="Nishimura O"/>
            <person name="Nakagawa R"/>
            <person name="Tanegashima C"/>
            <person name="Kiyatake I"/>
            <person name="Matsumoto R"/>
            <person name="Murakumo K"/>
            <person name="Nishida K"/>
            <person name="Terakita A"/>
            <person name="Kuratani S"/>
            <person name="Sato K"/>
            <person name="Hyodo S Kuraku.S."/>
        </authorList>
    </citation>
    <scope>NUCLEOTIDE SEQUENCE [LARGE SCALE GENOMIC DNA]</scope>
</reference>
<dbReference type="EMBL" id="BEZZ01067426">
    <property type="protein sequence ID" value="GCC41926.1"/>
    <property type="molecule type" value="Genomic_DNA"/>
</dbReference>
<sequence length="51" mass="4869">MWSLTPGAGQGPGQGPGGAAAAAGWEAGVWAAIPPGSDVSFRILQTPAPGP</sequence>
<dbReference type="AlphaFoldDB" id="A0A401TH43"/>
<gene>
    <name evidence="2" type="ORF">chiPu_0025871</name>
</gene>
<protein>
    <submittedName>
        <fullName evidence="2">Uncharacterized protein</fullName>
    </submittedName>
</protein>
<proteinExistence type="predicted"/>
<feature type="region of interest" description="Disordered" evidence="1">
    <location>
        <begin position="1"/>
        <end position="22"/>
    </location>
</feature>
<evidence type="ECO:0000313" key="3">
    <source>
        <dbReference type="Proteomes" id="UP000287033"/>
    </source>
</evidence>
<organism evidence="2 3">
    <name type="scientific">Chiloscyllium punctatum</name>
    <name type="common">Brownbanded bambooshark</name>
    <name type="synonym">Hemiscyllium punctatum</name>
    <dbReference type="NCBI Taxonomy" id="137246"/>
    <lineage>
        <taxon>Eukaryota</taxon>
        <taxon>Metazoa</taxon>
        <taxon>Chordata</taxon>
        <taxon>Craniata</taxon>
        <taxon>Vertebrata</taxon>
        <taxon>Chondrichthyes</taxon>
        <taxon>Elasmobranchii</taxon>
        <taxon>Galeomorphii</taxon>
        <taxon>Galeoidea</taxon>
        <taxon>Orectolobiformes</taxon>
        <taxon>Hemiscylliidae</taxon>
        <taxon>Chiloscyllium</taxon>
    </lineage>
</organism>
<accession>A0A401TH43</accession>
<evidence type="ECO:0000313" key="2">
    <source>
        <dbReference type="EMBL" id="GCC41926.1"/>
    </source>
</evidence>